<dbReference type="GO" id="GO:0009898">
    <property type="term" value="C:cytoplasmic side of plasma membrane"/>
    <property type="evidence" value="ECO:0007669"/>
    <property type="project" value="TreeGrafter"/>
</dbReference>
<dbReference type="EMBL" id="MCFC01000021">
    <property type="protein sequence ID" value="ORY30213.1"/>
    <property type="molecule type" value="Genomic_DNA"/>
</dbReference>
<proteinExistence type="predicted"/>
<comment type="caution">
    <text evidence="2">The sequence shown here is derived from an EMBL/GenBank/DDBJ whole genome shotgun (WGS) entry which is preliminary data.</text>
</comment>
<keyword evidence="3" id="KW-1185">Reference proteome</keyword>
<dbReference type="InterPro" id="IPR005024">
    <property type="entry name" value="Snf7_fam"/>
</dbReference>
<dbReference type="Proteomes" id="UP000193986">
    <property type="component" value="Unassembled WGS sequence"/>
</dbReference>
<sequence>MSSLVSTASSSSSLPRFLRVESPPVAPIPSPLRLQALYASTSQQRLSNPTGYDVNAQWWASVLEETLRSGWINGPEGDRLVLKVDEALLVSLEDEKGVRPKGIGGIIERQCTTSPPIYYPLAHFISSPTPLHASPTLAYRFVGRPLWWAMSQLNPFGSSEPRVETEAVLWKRYGNGRQYVHMPLLEQSAALFTAHMREHPLLSYSSSLFSPSTFYDEFSAVCFPSKKGLGSNHRLSRADCQVLVRWLGRDCGLLVSDDSVIKLLEPGQVAADHPISEADAGTLAILETLRKVEAQITDIERQISACQAKAKHHLVLSQKSTALSYLRSKKALEDVLARRVGTSEQLASVIRSIDQAKDDVGIVEAYSTASATLKGVLAHPSLDREYVERTTDELSEVMANQEEVDEAVRVGGQVAMGTRVEVDDDEVAGELEELIKEEKERQEAERIAEQKRIKAEAEQKTIRDEAEKEKAKQAERAKKAEAEMQPPPITALPSTLEMDDIKKKEWEEVYAKAQEREREEKARAEQERLQKEARRVAAE</sequence>
<evidence type="ECO:0000256" key="1">
    <source>
        <dbReference type="SAM" id="MobiDB-lite"/>
    </source>
</evidence>
<feature type="region of interest" description="Disordered" evidence="1">
    <location>
        <begin position="512"/>
        <end position="539"/>
    </location>
</feature>
<feature type="region of interest" description="Disordered" evidence="1">
    <location>
        <begin position="450"/>
        <end position="497"/>
    </location>
</feature>
<dbReference type="PANTHER" id="PTHR22761">
    <property type="entry name" value="CHARGED MULTIVESICULAR BODY PROTEIN"/>
    <property type="match status" value="1"/>
</dbReference>
<name>A0A1Y2B5X1_9TREE</name>
<dbReference type="STRING" id="71784.A0A1Y2B5X1"/>
<dbReference type="GO" id="GO:0006900">
    <property type="term" value="P:vesicle budding from membrane"/>
    <property type="evidence" value="ECO:0007669"/>
    <property type="project" value="TreeGrafter"/>
</dbReference>
<evidence type="ECO:0000313" key="3">
    <source>
        <dbReference type="Proteomes" id="UP000193986"/>
    </source>
</evidence>
<dbReference type="InParanoid" id="A0A1Y2B5X1"/>
<reference evidence="2 3" key="1">
    <citation type="submission" date="2016-07" db="EMBL/GenBank/DDBJ databases">
        <title>Pervasive Adenine N6-methylation of Active Genes in Fungi.</title>
        <authorList>
            <consortium name="DOE Joint Genome Institute"/>
            <person name="Mondo S.J."/>
            <person name="Dannebaum R.O."/>
            <person name="Kuo R.C."/>
            <person name="Labutti K."/>
            <person name="Haridas S."/>
            <person name="Kuo A."/>
            <person name="Salamov A."/>
            <person name="Ahrendt S.R."/>
            <person name="Lipzen A."/>
            <person name="Sullivan W."/>
            <person name="Andreopoulos W.B."/>
            <person name="Clum A."/>
            <person name="Lindquist E."/>
            <person name="Daum C."/>
            <person name="Ramamoorthy G.K."/>
            <person name="Gryganskyi A."/>
            <person name="Culley D."/>
            <person name="Magnuson J.K."/>
            <person name="James T.Y."/>
            <person name="O'Malley M.A."/>
            <person name="Stajich J.E."/>
            <person name="Spatafora J.W."/>
            <person name="Visel A."/>
            <person name="Grigoriev I.V."/>
        </authorList>
    </citation>
    <scope>NUCLEOTIDE SEQUENCE [LARGE SCALE GENOMIC DNA]</scope>
    <source>
        <strain evidence="2 3">68-887.2</strain>
    </source>
</reference>
<protein>
    <submittedName>
        <fullName evidence="2">Snf7-domain-containing protein</fullName>
    </submittedName>
</protein>
<dbReference type="GO" id="GO:0005771">
    <property type="term" value="C:multivesicular body"/>
    <property type="evidence" value="ECO:0007669"/>
    <property type="project" value="TreeGrafter"/>
</dbReference>
<dbReference type="AlphaFoldDB" id="A0A1Y2B5X1"/>
<evidence type="ECO:0000313" key="2">
    <source>
        <dbReference type="EMBL" id="ORY30213.1"/>
    </source>
</evidence>
<gene>
    <name evidence="2" type="ORF">BCR39DRAFT_529990</name>
</gene>
<dbReference type="GO" id="GO:0032511">
    <property type="term" value="P:late endosome to vacuole transport via multivesicular body sorting pathway"/>
    <property type="evidence" value="ECO:0007669"/>
    <property type="project" value="TreeGrafter"/>
</dbReference>
<dbReference type="PANTHER" id="PTHR22761:SF96">
    <property type="entry name" value="BCDNA.GH08385"/>
    <property type="match status" value="1"/>
</dbReference>
<dbReference type="GO" id="GO:0000815">
    <property type="term" value="C:ESCRT III complex"/>
    <property type="evidence" value="ECO:0007669"/>
    <property type="project" value="TreeGrafter"/>
</dbReference>
<dbReference type="FunCoup" id="A0A1Y2B5X1">
    <property type="interactions" value="52"/>
</dbReference>
<organism evidence="2 3">
    <name type="scientific">Naematelia encephala</name>
    <dbReference type="NCBI Taxonomy" id="71784"/>
    <lineage>
        <taxon>Eukaryota</taxon>
        <taxon>Fungi</taxon>
        <taxon>Dikarya</taxon>
        <taxon>Basidiomycota</taxon>
        <taxon>Agaricomycotina</taxon>
        <taxon>Tremellomycetes</taxon>
        <taxon>Tremellales</taxon>
        <taxon>Naemateliaceae</taxon>
        <taxon>Naematelia</taxon>
    </lineage>
</organism>
<accession>A0A1Y2B5X1</accession>
<dbReference type="Pfam" id="PF03357">
    <property type="entry name" value="Snf7"/>
    <property type="match status" value="1"/>
</dbReference>
<dbReference type="OrthoDB" id="10250120at2759"/>
<feature type="compositionally biased region" description="Basic and acidic residues" evidence="1">
    <location>
        <begin position="450"/>
        <end position="482"/>
    </location>
</feature>